<evidence type="ECO:0000256" key="2">
    <source>
        <dbReference type="ARBA" id="ARBA00023136"/>
    </source>
</evidence>
<proteinExistence type="predicted"/>
<dbReference type="Gene3D" id="3.40.710.10">
    <property type="entry name" value="DD-peptidase/beta-lactamase superfamily"/>
    <property type="match status" value="1"/>
</dbReference>
<dbReference type="GO" id="GO:0016020">
    <property type="term" value="C:membrane"/>
    <property type="evidence" value="ECO:0007669"/>
    <property type="project" value="UniProtKB-SubCell"/>
</dbReference>
<feature type="compositionally biased region" description="Low complexity" evidence="3">
    <location>
        <begin position="62"/>
        <end position="72"/>
    </location>
</feature>
<dbReference type="AlphaFoldDB" id="A0A7X0T5Y4"/>
<evidence type="ECO:0000256" key="1">
    <source>
        <dbReference type="ARBA" id="ARBA00004370"/>
    </source>
</evidence>
<dbReference type="InterPro" id="IPR050491">
    <property type="entry name" value="AmpC-like"/>
</dbReference>
<reference evidence="5 6" key="1">
    <citation type="submission" date="2020-03" db="EMBL/GenBank/DDBJ databases">
        <title>Soil Listeria distribution.</title>
        <authorList>
            <person name="Liao J."/>
            <person name="Wiedmann M."/>
        </authorList>
    </citation>
    <scope>NUCLEOTIDE SEQUENCE [LARGE SCALE GENOMIC DNA]</scope>
    <source>
        <strain evidence="5 6">FSL L7-1829</strain>
    </source>
</reference>
<dbReference type="Pfam" id="PF00144">
    <property type="entry name" value="Beta-lactamase"/>
    <property type="match status" value="1"/>
</dbReference>
<comment type="subcellular location">
    <subcellularLocation>
        <location evidence="1">Membrane</location>
    </subcellularLocation>
</comment>
<evidence type="ECO:0000313" key="6">
    <source>
        <dbReference type="Proteomes" id="UP000522007"/>
    </source>
</evidence>
<gene>
    <name evidence="5" type="ORF">HB853_09755</name>
</gene>
<dbReference type="PANTHER" id="PTHR46825:SF11">
    <property type="entry name" value="PENICILLIN-BINDING PROTEIN 4"/>
    <property type="match status" value="1"/>
</dbReference>
<dbReference type="GeneID" id="61188391"/>
<name>A0A7X0T5Y4_LISWE</name>
<protein>
    <submittedName>
        <fullName evidence="5">Serine hydrolase</fullName>
    </submittedName>
</protein>
<dbReference type="EMBL" id="JAAROP010000010">
    <property type="protein sequence ID" value="MBC1323231.1"/>
    <property type="molecule type" value="Genomic_DNA"/>
</dbReference>
<comment type="caution">
    <text evidence="5">The sequence shown here is derived from an EMBL/GenBank/DDBJ whole genome shotgun (WGS) entry which is preliminary data.</text>
</comment>
<feature type="domain" description="Beta-lactamase-related" evidence="4">
    <location>
        <begin position="91"/>
        <end position="375"/>
    </location>
</feature>
<feature type="compositionally biased region" description="Basic and acidic residues" evidence="3">
    <location>
        <begin position="50"/>
        <end position="61"/>
    </location>
</feature>
<dbReference type="Proteomes" id="UP000522007">
    <property type="component" value="Unassembled WGS sequence"/>
</dbReference>
<dbReference type="InterPro" id="IPR012338">
    <property type="entry name" value="Beta-lactam/transpept-like"/>
</dbReference>
<dbReference type="PANTHER" id="PTHR46825">
    <property type="entry name" value="D-ALANYL-D-ALANINE-CARBOXYPEPTIDASE/ENDOPEPTIDASE AMPH"/>
    <property type="match status" value="1"/>
</dbReference>
<accession>A0A7X0T5Y4</accession>
<keyword evidence="5" id="KW-0378">Hydrolase</keyword>
<evidence type="ECO:0000259" key="4">
    <source>
        <dbReference type="Pfam" id="PF00144"/>
    </source>
</evidence>
<dbReference type="OMA" id="HAGFYKT"/>
<feature type="region of interest" description="Disordered" evidence="3">
    <location>
        <begin position="42"/>
        <end position="72"/>
    </location>
</feature>
<evidence type="ECO:0000313" key="5">
    <source>
        <dbReference type="EMBL" id="MBC1323231.1"/>
    </source>
</evidence>
<dbReference type="InterPro" id="IPR001466">
    <property type="entry name" value="Beta-lactam-related"/>
</dbReference>
<keyword evidence="2" id="KW-0472">Membrane</keyword>
<dbReference type="GO" id="GO:0016787">
    <property type="term" value="F:hydrolase activity"/>
    <property type="evidence" value="ECO:0007669"/>
    <property type="project" value="UniProtKB-KW"/>
</dbReference>
<sequence length="388" mass="43574">MNRRERQKHKRRKKLIIVLSTLLVLFITTSWIIVEFKSKAEDTEAAPEEQTPKESTTEKPTKPQTTNEKPTQAIINNYEIDNYLKKIGFSGSVLIVREGKTILQKGYLYANRETKALNTPDTLYYIGSSQKAIIATAILQLEEKGKISTEDPISKYLPNFPNGNQILLKNFLNHTSGIVGKPKVSGTVSPKELIEAIESQGIKRSQPGKWNYLDANYMVLAYLVEMISGESLSNYLQKNIFEPAQMTHTGTYQKDIENGTNESKGYLIKKDGTYKNPKLADLSQLYGAGDISMTTKDMYLFDKALMDKKLISEASLKKMFTPGSTSGYGMGFYVDPGSYNSHGVLSGWNVSNSMSHTGKTYVILFSNIQNNIHSFGKVNNHIYKLLNK</sequence>
<dbReference type="SUPFAM" id="SSF56601">
    <property type="entry name" value="beta-lactamase/transpeptidase-like"/>
    <property type="match status" value="1"/>
</dbReference>
<dbReference type="RefSeq" id="WP_011701346.1">
    <property type="nucleotide sequence ID" value="NZ_CBCSAN010000001.1"/>
</dbReference>
<organism evidence="5 6">
    <name type="scientific">Listeria welshimeri</name>
    <dbReference type="NCBI Taxonomy" id="1643"/>
    <lineage>
        <taxon>Bacteria</taxon>
        <taxon>Bacillati</taxon>
        <taxon>Bacillota</taxon>
        <taxon>Bacilli</taxon>
        <taxon>Bacillales</taxon>
        <taxon>Listeriaceae</taxon>
        <taxon>Listeria</taxon>
    </lineage>
</organism>
<evidence type="ECO:0000256" key="3">
    <source>
        <dbReference type="SAM" id="MobiDB-lite"/>
    </source>
</evidence>